<proteinExistence type="predicted"/>
<dbReference type="InterPro" id="IPR029058">
    <property type="entry name" value="AB_hydrolase_fold"/>
</dbReference>
<organism evidence="1 2">
    <name type="scientific">Streptomyces violaceusniger</name>
    <dbReference type="NCBI Taxonomy" id="68280"/>
    <lineage>
        <taxon>Bacteria</taxon>
        <taxon>Bacillati</taxon>
        <taxon>Actinomycetota</taxon>
        <taxon>Actinomycetes</taxon>
        <taxon>Kitasatosporales</taxon>
        <taxon>Streptomycetaceae</taxon>
        <taxon>Streptomyces</taxon>
        <taxon>Streptomyces violaceusniger group</taxon>
    </lineage>
</organism>
<dbReference type="Proteomes" id="UP000301309">
    <property type="component" value="Unassembled WGS sequence"/>
</dbReference>
<keyword evidence="2" id="KW-1185">Reference proteome</keyword>
<dbReference type="Gene3D" id="3.40.50.1820">
    <property type="entry name" value="alpha/beta hydrolase"/>
    <property type="match status" value="1"/>
</dbReference>
<reference evidence="1 2" key="1">
    <citation type="journal article" date="2020" name="Int. J. Syst. Evol. Microbiol.">
        <title>Reclassification of Streptomyces castelarensis and Streptomyces sporoclivatus as later heterotypic synonyms of Streptomyces antimycoticus.</title>
        <authorList>
            <person name="Komaki H."/>
            <person name="Tamura T."/>
        </authorList>
    </citation>
    <scope>NUCLEOTIDE SEQUENCE [LARGE SCALE GENOMIC DNA]</scope>
    <source>
        <strain evidence="1 2">NBRC 13459</strain>
    </source>
</reference>
<comment type="caution">
    <text evidence="1">The sequence shown here is derived from an EMBL/GenBank/DDBJ whole genome shotgun (WGS) entry which is preliminary data.</text>
</comment>
<dbReference type="EMBL" id="BJHW01000001">
    <property type="protein sequence ID" value="GDY50311.1"/>
    <property type="molecule type" value="Genomic_DNA"/>
</dbReference>
<gene>
    <name evidence="1" type="ORF">SVIO_009340</name>
</gene>
<name>A0A4D4KM29_STRVO</name>
<evidence type="ECO:0000313" key="1">
    <source>
        <dbReference type="EMBL" id="GDY50311.1"/>
    </source>
</evidence>
<sequence length="114" mass="12825">MGGITHIPIWADHSIDDPVVPYREGRFGKPGTWTLMNALESAGARITRGEWANDLPKAEFEARSRALLNRARRAGSHVLFTSYTPGTTPVSPHFAWAQTYENDVVIDWLFDQSR</sequence>
<dbReference type="AlphaFoldDB" id="A0A4D4KM29"/>
<evidence type="ECO:0000313" key="2">
    <source>
        <dbReference type="Proteomes" id="UP000301309"/>
    </source>
</evidence>
<accession>A0A4D4KM29</accession>
<protein>
    <submittedName>
        <fullName evidence="1">Uncharacterized protein</fullName>
    </submittedName>
</protein>